<protein>
    <submittedName>
        <fullName evidence="1">Uncharacterized protein</fullName>
    </submittedName>
</protein>
<dbReference type="Proteomes" id="UP000805649">
    <property type="component" value="Unassembled WGS sequence"/>
</dbReference>
<keyword evidence="2" id="KW-1185">Reference proteome</keyword>
<organism evidence="1 2">
    <name type="scientific">Colletotrichum truncatum</name>
    <name type="common">Anthracnose fungus</name>
    <name type="synonym">Colletotrichum capsici</name>
    <dbReference type="NCBI Taxonomy" id="5467"/>
    <lineage>
        <taxon>Eukaryota</taxon>
        <taxon>Fungi</taxon>
        <taxon>Dikarya</taxon>
        <taxon>Ascomycota</taxon>
        <taxon>Pezizomycotina</taxon>
        <taxon>Sordariomycetes</taxon>
        <taxon>Hypocreomycetidae</taxon>
        <taxon>Glomerellales</taxon>
        <taxon>Glomerellaceae</taxon>
        <taxon>Colletotrichum</taxon>
        <taxon>Colletotrichum truncatum species complex</taxon>
    </lineage>
</organism>
<accession>A0ACC3YSZ1</accession>
<dbReference type="EMBL" id="VUJX02000006">
    <property type="protein sequence ID" value="KAL0934991.1"/>
    <property type="molecule type" value="Genomic_DNA"/>
</dbReference>
<reference evidence="1 2" key="1">
    <citation type="journal article" date="2020" name="Phytopathology">
        <title>Genome Sequence Resources of Colletotrichum truncatum, C. plurivorum, C. musicola, and C. sojae: Four Species Pathogenic to Soybean (Glycine max).</title>
        <authorList>
            <person name="Rogerio F."/>
            <person name="Boufleur T.R."/>
            <person name="Ciampi-Guillardi M."/>
            <person name="Sukno S.A."/>
            <person name="Thon M.R."/>
            <person name="Massola Junior N.S."/>
            <person name="Baroncelli R."/>
        </authorList>
    </citation>
    <scope>NUCLEOTIDE SEQUENCE [LARGE SCALE GENOMIC DNA]</scope>
    <source>
        <strain evidence="1 2">CMES1059</strain>
    </source>
</reference>
<proteinExistence type="predicted"/>
<evidence type="ECO:0000313" key="2">
    <source>
        <dbReference type="Proteomes" id="UP000805649"/>
    </source>
</evidence>
<gene>
    <name evidence="1" type="ORF">CTRU02_209582</name>
</gene>
<sequence length="234" mass="26269">MLLPSRPEYKYPQDLLTESLLELNSLQTLLKLFFDYTKQRRHHFFTMKFSSILLPTAVIGSAMAQSVQLPELADGSYLLTTDADGKQVWTEFNVNVTDSAAPPVAKREGAGPSSRINKRFNWPSGTYPWCPGGDWFLFSDFYDHAWDAFYSTCWNAGSHKYPAGSILVEYQGNSVAYMCAYTANPCSVDEWADAVNWVANNCAGRSSGWMEPGYLNVPGWNKRYGYAKSGARIC</sequence>
<evidence type="ECO:0000313" key="1">
    <source>
        <dbReference type="EMBL" id="KAL0934991.1"/>
    </source>
</evidence>
<comment type="caution">
    <text evidence="1">The sequence shown here is derived from an EMBL/GenBank/DDBJ whole genome shotgun (WGS) entry which is preliminary data.</text>
</comment>
<name>A0ACC3YSZ1_COLTU</name>